<dbReference type="AlphaFoldDB" id="A0A2Z4XYQ8"/>
<dbReference type="Pfam" id="PF00899">
    <property type="entry name" value="ThiF"/>
    <property type="match status" value="1"/>
</dbReference>
<feature type="domain" description="THIF-type NAD/FAD binding fold" evidence="1">
    <location>
        <begin position="13"/>
        <end position="242"/>
    </location>
</feature>
<dbReference type="GO" id="GO:0008641">
    <property type="term" value="F:ubiquitin-like modifier activating enzyme activity"/>
    <property type="evidence" value="ECO:0007669"/>
    <property type="project" value="InterPro"/>
</dbReference>
<keyword evidence="5" id="KW-1185">Reference proteome</keyword>
<dbReference type="InterPro" id="IPR000594">
    <property type="entry name" value="ThiF_NAD_FAD-bd"/>
</dbReference>
<dbReference type="InterPro" id="IPR045886">
    <property type="entry name" value="ThiF/MoeB/HesA"/>
</dbReference>
<dbReference type="KEGG" id="fad:CDH04_05640"/>
<evidence type="ECO:0000313" key="5">
    <source>
        <dbReference type="Proteomes" id="UP000681131"/>
    </source>
</evidence>
<gene>
    <name evidence="2" type="ORF">CDH04_05640</name>
    <name evidence="3" type="ORF">FZC43_05645</name>
</gene>
<dbReference type="CDD" id="cd00755">
    <property type="entry name" value="YgdL_like"/>
    <property type="match status" value="1"/>
</dbReference>
<reference evidence="2 4" key="1">
    <citation type="submission" date="2017-06" db="EMBL/GenBank/DDBJ databases">
        <title>Complete genome of Francisella adeliensis.</title>
        <authorList>
            <person name="Vallesi A."/>
            <person name="Sjodin A."/>
        </authorList>
    </citation>
    <scope>NUCLEOTIDE SEQUENCE [LARGE SCALE GENOMIC DNA]</scope>
    <source>
        <strain evidence="2 4">FDC440</strain>
    </source>
</reference>
<reference evidence="3 5" key="2">
    <citation type="submission" date="2019-08" db="EMBL/GenBank/DDBJ databases">
        <title>Complete genome sequences of Francisella adeliensis (FSC1325 and FSC1326).</title>
        <authorList>
            <person name="Ohrman C."/>
            <person name="Uneklint I."/>
            <person name="Vallesi A."/>
            <person name="Karlsson L."/>
            <person name="Sjodin A."/>
        </authorList>
    </citation>
    <scope>NUCLEOTIDE SEQUENCE [LARGE SCALE GENOMIC DNA]</scope>
    <source>
        <strain evidence="3 5">FSC1325</strain>
    </source>
</reference>
<evidence type="ECO:0000313" key="3">
    <source>
        <dbReference type="EMBL" id="QIW12166.1"/>
    </source>
</evidence>
<sequence>MIQAITERTGILVNDNGLKTLENTNVFIAGAGGVGSFVIEALARSGIGKLTIVDMDTVDSSNINRQLVALHSTVGKPKVEVMKARILDINPECQVNALQTFINPENTHELLTAEKYDFIVDAIDTLNAKVNLVKVSHELDLPTISSMGAGGKTDPTQIKVTDLYKTDVCPLARAMRTRLKKQRVKKGIQVVYSTEKGIAPLPPAEPIENQQGRPRATNGTLSYMPSLFGLTIAGIVIKSLVSNNFNR</sequence>
<organism evidence="2 4">
    <name type="scientific">Francisella adeliensis</name>
    <dbReference type="NCBI Taxonomy" id="2007306"/>
    <lineage>
        <taxon>Bacteria</taxon>
        <taxon>Pseudomonadati</taxon>
        <taxon>Pseudomonadota</taxon>
        <taxon>Gammaproteobacteria</taxon>
        <taxon>Thiotrichales</taxon>
        <taxon>Francisellaceae</taxon>
        <taxon>Francisella</taxon>
    </lineage>
</organism>
<dbReference type="RefSeq" id="WP_112870104.1">
    <property type="nucleotide sequence ID" value="NZ_CP021781.1"/>
</dbReference>
<dbReference type="PANTHER" id="PTHR43267:SF1">
    <property type="entry name" value="TRNA THREONYLCARBAMOYLADENOSINE DEHYDRATASE"/>
    <property type="match status" value="1"/>
</dbReference>
<dbReference type="Proteomes" id="UP000681131">
    <property type="component" value="Chromosome"/>
</dbReference>
<dbReference type="Proteomes" id="UP000251120">
    <property type="component" value="Chromosome"/>
</dbReference>
<proteinExistence type="predicted"/>
<evidence type="ECO:0000259" key="1">
    <source>
        <dbReference type="Pfam" id="PF00899"/>
    </source>
</evidence>
<dbReference type="GO" id="GO:0061503">
    <property type="term" value="F:tRNA threonylcarbamoyladenosine dehydratase"/>
    <property type="evidence" value="ECO:0007669"/>
    <property type="project" value="TreeGrafter"/>
</dbReference>
<dbReference type="PANTHER" id="PTHR43267">
    <property type="entry name" value="TRNA THREONYLCARBAMOYLADENOSINE DEHYDRATASE"/>
    <property type="match status" value="1"/>
</dbReference>
<dbReference type="OrthoDB" id="9804150at2"/>
<evidence type="ECO:0000313" key="2">
    <source>
        <dbReference type="EMBL" id="AXA33929.1"/>
    </source>
</evidence>
<dbReference type="EMBL" id="CP021781">
    <property type="protein sequence ID" value="AXA33929.1"/>
    <property type="molecule type" value="Genomic_DNA"/>
</dbReference>
<dbReference type="EMBL" id="CP043424">
    <property type="protein sequence ID" value="QIW12166.1"/>
    <property type="molecule type" value="Genomic_DNA"/>
</dbReference>
<dbReference type="SUPFAM" id="SSF69572">
    <property type="entry name" value="Activating enzymes of the ubiquitin-like proteins"/>
    <property type="match status" value="1"/>
</dbReference>
<evidence type="ECO:0000313" key="4">
    <source>
        <dbReference type="Proteomes" id="UP000251120"/>
    </source>
</evidence>
<dbReference type="GO" id="GO:0061504">
    <property type="term" value="P:cyclic threonylcarbamoyladenosine biosynthetic process"/>
    <property type="evidence" value="ECO:0007669"/>
    <property type="project" value="TreeGrafter"/>
</dbReference>
<dbReference type="InterPro" id="IPR035985">
    <property type="entry name" value="Ubiquitin-activating_enz"/>
</dbReference>
<protein>
    <submittedName>
        <fullName evidence="2">tRNA threonylcarbamoyladenosine dehydratase</fullName>
    </submittedName>
</protein>
<name>A0A2Z4XYQ8_9GAMM</name>
<accession>A0A2Z4XYQ8</accession>
<dbReference type="Gene3D" id="3.40.50.720">
    <property type="entry name" value="NAD(P)-binding Rossmann-like Domain"/>
    <property type="match status" value="1"/>
</dbReference>